<reference evidence="1 2" key="1">
    <citation type="journal article" date="2024" name="G3 (Bethesda)">
        <title>Genome assembly of Hibiscus sabdariffa L. provides insights into metabolisms of medicinal natural products.</title>
        <authorList>
            <person name="Kim T."/>
        </authorList>
    </citation>
    <scope>NUCLEOTIDE SEQUENCE [LARGE SCALE GENOMIC DNA]</scope>
    <source>
        <strain evidence="1">TK-2024</strain>
        <tissue evidence="1">Old leaves</tissue>
    </source>
</reference>
<evidence type="ECO:0000313" key="1">
    <source>
        <dbReference type="EMBL" id="KAK8600551.1"/>
    </source>
</evidence>
<evidence type="ECO:0000313" key="2">
    <source>
        <dbReference type="Proteomes" id="UP001472677"/>
    </source>
</evidence>
<gene>
    <name evidence="1" type="ORF">V6N12_050404</name>
</gene>
<dbReference type="Proteomes" id="UP001472677">
    <property type="component" value="Unassembled WGS sequence"/>
</dbReference>
<protein>
    <submittedName>
        <fullName evidence="1">Uncharacterized protein</fullName>
    </submittedName>
</protein>
<dbReference type="EMBL" id="JBBPBM010000001">
    <property type="protein sequence ID" value="KAK8600551.1"/>
    <property type="molecule type" value="Genomic_DNA"/>
</dbReference>
<proteinExistence type="predicted"/>
<organism evidence="1 2">
    <name type="scientific">Hibiscus sabdariffa</name>
    <name type="common">roselle</name>
    <dbReference type="NCBI Taxonomy" id="183260"/>
    <lineage>
        <taxon>Eukaryota</taxon>
        <taxon>Viridiplantae</taxon>
        <taxon>Streptophyta</taxon>
        <taxon>Embryophyta</taxon>
        <taxon>Tracheophyta</taxon>
        <taxon>Spermatophyta</taxon>
        <taxon>Magnoliopsida</taxon>
        <taxon>eudicotyledons</taxon>
        <taxon>Gunneridae</taxon>
        <taxon>Pentapetalae</taxon>
        <taxon>rosids</taxon>
        <taxon>malvids</taxon>
        <taxon>Malvales</taxon>
        <taxon>Malvaceae</taxon>
        <taxon>Malvoideae</taxon>
        <taxon>Hibiscus</taxon>
    </lineage>
</organism>
<accession>A0ABR2GD77</accession>
<sequence>MLVPLVSAGTALFPTIRRAGIQLEKQYFYTLFRIEEHLMVMSALPDSSSPGIGVVGQLNGRPPDAADQVDGAVVCDMEADGV</sequence>
<keyword evidence="2" id="KW-1185">Reference proteome</keyword>
<name>A0ABR2GD77_9ROSI</name>
<comment type="caution">
    <text evidence="1">The sequence shown here is derived from an EMBL/GenBank/DDBJ whole genome shotgun (WGS) entry which is preliminary data.</text>
</comment>